<organism evidence="1">
    <name type="scientific">marine sediment metagenome</name>
    <dbReference type="NCBI Taxonomy" id="412755"/>
    <lineage>
        <taxon>unclassified sequences</taxon>
        <taxon>metagenomes</taxon>
        <taxon>ecological metagenomes</taxon>
    </lineage>
</organism>
<accession>A0A0F8XMG3</accession>
<evidence type="ECO:0000313" key="1">
    <source>
        <dbReference type="EMBL" id="KKK70242.1"/>
    </source>
</evidence>
<sequence>MNEPGSYYDWELQFRLFNLS</sequence>
<comment type="caution">
    <text evidence="1">The sequence shown here is derived from an EMBL/GenBank/DDBJ whole genome shotgun (WGS) entry which is preliminary data.</text>
</comment>
<reference evidence="1" key="1">
    <citation type="journal article" date="2015" name="Nature">
        <title>Complex archaea that bridge the gap between prokaryotes and eukaryotes.</title>
        <authorList>
            <person name="Spang A."/>
            <person name="Saw J.H."/>
            <person name="Jorgensen S.L."/>
            <person name="Zaremba-Niedzwiedzka K."/>
            <person name="Martijn J."/>
            <person name="Lind A.E."/>
            <person name="van Eijk R."/>
            <person name="Schleper C."/>
            <person name="Guy L."/>
            <person name="Ettema T.J."/>
        </authorList>
    </citation>
    <scope>NUCLEOTIDE SEQUENCE</scope>
</reference>
<gene>
    <name evidence="1" type="ORF">LCGC14_2925950</name>
</gene>
<protein>
    <submittedName>
        <fullName evidence="1">Uncharacterized protein</fullName>
    </submittedName>
</protein>
<dbReference type="EMBL" id="LAZR01058279">
    <property type="protein sequence ID" value="KKK70242.1"/>
    <property type="molecule type" value="Genomic_DNA"/>
</dbReference>
<feature type="non-terminal residue" evidence="1">
    <location>
        <position position="20"/>
    </location>
</feature>
<proteinExistence type="predicted"/>
<name>A0A0F8XMG3_9ZZZZ</name>
<dbReference type="AlphaFoldDB" id="A0A0F8XMG3"/>